<keyword evidence="6 7" id="KW-0694">RNA-binding</keyword>
<evidence type="ECO:0000313" key="11">
    <source>
        <dbReference type="Proteomes" id="UP000198703"/>
    </source>
</evidence>
<evidence type="ECO:0000256" key="8">
    <source>
        <dbReference type="SAM" id="MobiDB-lite"/>
    </source>
</evidence>
<dbReference type="Pfam" id="PF17876">
    <property type="entry name" value="CSD2"/>
    <property type="match status" value="1"/>
</dbReference>
<dbReference type="InterPro" id="IPR001900">
    <property type="entry name" value="RNase_II/R"/>
</dbReference>
<dbReference type="PROSITE" id="PS50126">
    <property type="entry name" value="S1"/>
    <property type="match status" value="1"/>
</dbReference>
<keyword evidence="3 7" id="KW-0540">Nuclease</keyword>
<evidence type="ECO:0000256" key="4">
    <source>
        <dbReference type="ARBA" id="ARBA00022801"/>
    </source>
</evidence>
<dbReference type="InterPro" id="IPR050180">
    <property type="entry name" value="RNR_Ribonuclease"/>
</dbReference>
<dbReference type="GO" id="GO:0005829">
    <property type="term" value="C:cytosol"/>
    <property type="evidence" value="ECO:0007669"/>
    <property type="project" value="TreeGrafter"/>
</dbReference>
<dbReference type="Pfam" id="PF00575">
    <property type="entry name" value="S1"/>
    <property type="match status" value="1"/>
</dbReference>
<dbReference type="SUPFAM" id="SSF50249">
    <property type="entry name" value="Nucleic acid-binding proteins"/>
    <property type="match status" value="2"/>
</dbReference>
<feature type="domain" description="S1 motif" evidence="9">
    <location>
        <begin position="617"/>
        <end position="698"/>
    </location>
</feature>
<dbReference type="EMBL" id="FNQM01000020">
    <property type="protein sequence ID" value="SEA94345.1"/>
    <property type="molecule type" value="Genomic_DNA"/>
</dbReference>
<sequence>MTLPDKQAVLAFIRENPRNNTKRDIARAFALKGADRVALKRLLAELTEEGHIERGARRYSPPGHLPPVTVLVGDRLTPEGELMARPQGWQGESDPPQVLYLHRPGEPALGPGDRFLAKLTPSGEDGGVIYHARLIRKLQAAAPRALGVFRMTDGGGRILPLEKGADEMRVEPNDLGGAQDGELVEVEAAGSPRLGLRRVRIIARLGDPGAPRAVSLIAIHQHGLPTAFSDEALAEAEKAKAAPIRGREDLRALPLLTIDPADARDHDDAVCAVEEADGGFTVWVAIADVAFYVRPGSALDRDARERGNSAYFPDRVVPMLPERLSAELCSLHEGVDRPVIAVAMRLGADGRRVSHHFVRGMMRSAASLTYEQAQRIADGEGHPLGGAVRALFAAYACAAKARDARAPLDLDLPERRVELSPEGQVTAVRFRERLEAHRLIEEFMVQANVCAAETLEHKRRQLVYRVHEEPAAEKMEALREQVETVGLTLAKGQVLQTRHLNRLLREARESEFAELVNYAVLRAQTQAYYAPQNFGHFGLALKSYAHFTSPIRRYADLLVHRALIAGHRWGVGGQTPEEVEALAETAQHISRTERRAMEAERDTTDRYLAAYLAEQEGAEFAGRVSGVARFGLFVKLDDTGADGLVPISTIGHDYWRHDADSQTLTGERSGKVIAPGMRARVRLVEADPVAGGLRFELLEVDGAGRLPSPKRGKGGMNPQRKLGRAKLAAAKARRKTKRARA</sequence>
<dbReference type="RefSeq" id="WP_093255827.1">
    <property type="nucleotide sequence ID" value="NZ_FNQM01000020.1"/>
</dbReference>
<dbReference type="GO" id="GO:0006402">
    <property type="term" value="P:mRNA catabolic process"/>
    <property type="evidence" value="ECO:0007669"/>
    <property type="project" value="TreeGrafter"/>
</dbReference>
<dbReference type="EC" id="3.1.13.1" evidence="7"/>
<dbReference type="InterPro" id="IPR004476">
    <property type="entry name" value="RNase_II/RNase_R"/>
</dbReference>
<dbReference type="NCBIfam" id="TIGR00358">
    <property type="entry name" value="3_prime_RNase"/>
    <property type="match status" value="1"/>
</dbReference>
<keyword evidence="2 7" id="KW-0963">Cytoplasm</keyword>
<dbReference type="Proteomes" id="UP000198703">
    <property type="component" value="Unassembled WGS sequence"/>
</dbReference>
<dbReference type="InterPro" id="IPR012340">
    <property type="entry name" value="NA-bd_OB-fold"/>
</dbReference>
<dbReference type="InterPro" id="IPR003029">
    <property type="entry name" value="S1_domain"/>
</dbReference>
<dbReference type="SMART" id="SM00955">
    <property type="entry name" value="RNB"/>
    <property type="match status" value="1"/>
</dbReference>
<evidence type="ECO:0000256" key="7">
    <source>
        <dbReference type="HAMAP-Rule" id="MF_01895"/>
    </source>
</evidence>
<gene>
    <name evidence="7" type="primary">rnr</name>
    <name evidence="10" type="ORF">SAMN05444370_12029</name>
</gene>
<dbReference type="PANTHER" id="PTHR23355:SF9">
    <property type="entry name" value="DIS3-LIKE EXONUCLEASE 2"/>
    <property type="match status" value="1"/>
</dbReference>
<dbReference type="Pfam" id="PF00773">
    <property type="entry name" value="RNB"/>
    <property type="match status" value="1"/>
</dbReference>
<dbReference type="GO" id="GO:0003723">
    <property type="term" value="F:RNA binding"/>
    <property type="evidence" value="ECO:0007669"/>
    <property type="project" value="UniProtKB-UniRule"/>
</dbReference>
<dbReference type="InterPro" id="IPR040476">
    <property type="entry name" value="CSD2"/>
</dbReference>
<proteinExistence type="inferred from homology"/>
<evidence type="ECO:0000256" key="1">
    <source>
        <dbReference type="ARBA" id="ARBA00001849"/>
    </source>
</evidence>
<evidence type="ECO:0000256" key="2">
    <source>
        <dbReference type="ARBA" id="ARBA00022490"/>
    </source>
</evidence>
<evidence type="ECO:0000256" key="5">
    <source>
        <dbReference type="ARBA" id="ARBA00022839"/>
    </source>
</evidence>
<dbReference type="STRING" id="89524.SAMN05444370_12029"/>
<comment type="catalytic activity">
    <reaction evidence="1 7">
        <text>Exonucleolytic cleavage in the 3'- to 5'-direction to yield nucleoside 5'-phosphates.</text>
        <dbReference type="EC" id="3.1.13.1"/>
    </reaction>
</comment>
<dbReference type="SMART" id="SM00316">
    <property type="entry name" value="S1"/>
    <property type="match status" value="1"/>
</dbReference>
<dbReference type="Gene3D" id="2.40.50.140">
    <property type="entry name" value="Nucleic acid-binding proteins"/>
    <property type="match status" value="1"/>
</dbReference>
<dbReference type="PANTHER" id="PTHR23355">
    <property type="entry name" value="RIBONUCLEASE"/>
    <property type="match status" value="1"/>
</dbReference>
<reference evidence="10 11" key="1">
    <citation type="submission" date="2016-10" db="EMBL/GenBank/DDBJ databases">
        <authorList>
            <person name="de Groot N.N."/>
        </authorList>
    </citation>
    <scope>NUCLEOTIDE SEQUENCE [LARGE SCALE GENOMIC DNA]</scope>
    <source>
        <strain evidence="10 11">DSM 15345</strain>
    </source>
</reference>
<keyword evidence="11" id="KW-1185">Reference proteome</keyword>
<keyword evidence="4 7" id="KW-0378">Hydrolase</keyword>
<comment type="similarity">
    <text evidence="7">Belongs to the RNR ribonuclease family. RNase R subfamily.</text>
</comment>
<organism evidence="10 11">
    <name type="scientific">Rubrimonas cliftonensis</name>
    <dbReference type="NCBI Taxonomy" id="89524"/>
    <lineage>
        <taxon>Bacteria</taxon>
        <taxon>Pseudomonadati</taxon>
        <taxon>Pseudomonadota</taxon>
        <taxon>Alphaproteobacteria</taxon>
        <taxon>Rhodobacterales</taxon>
        <taxon>Paracoccaceae</taxon>
        <taxon>Rubrimonas</taxon>
    </lineage>
</organism>
<dbReference type="HAMAP" id="MF_01895">
    <property type="entry name" value="RNase_R"/>
    <property type="match status" value="1"/>
</dbReference>
<dbReference type="PROSITE" id="PS01175">
    <property type="entry name" value="RIBONUCLEASE_II"/>
    <property type="match status" value="1"/>
</dbReference>
<keyword evidence="5 7" id="KW-0269">Exonuclease</keyword>
<evidence type="ECO:0000256" key="3">
    <source>
        <dbReference type="ARBA" id="ARBA00022722"/>
    </source>
</evidence>
<dbReference type="CDD" id="cd04471">
    <property type="entry name" value="S1_RNase_R"/>
    <property type="match status" value="1"/>
</dbReference>
<dbReference type="NCBIfam" id="TIGR02063">
    <property type="entry name" value="RNase_R"/>
    <property type="match status" value="1"/>
</dbReference>
<feature type="compositionally biased region" description="Basic residues" evidence="8">
    <location>
        <begin position="731"/>
        <end position="741"/>
    </location>
</feature>
<protein>
    <recommendedName>
        <fullName evidence="7">Ribonuclease R</fullName>
        <shortName evidence="7">RNase R</shortName>
        <ecNumber evidence="7">3.1.13.1</ecNumber>
    </recommendedName>
</protein>
<dbReference type="InterPro" id="IPR011805">
    <property type="entry name" value="RNase_R"/>
</dbReference>
<dbReference type="AlphaFoldDB" id="A0A1H4FAM5"/>
<evidence type="ECO:0000256" key="6">
    <source>
        <dbReference type="ARBA" id="ARBA00022884"/>
    </source>
</evidence>
<name>A0A1H4FAM5_9RHOB</name>
<dbReference type="GO" id="GO:0008859">
    <property type="term" value="F:exoribonuclease II activity"/>
    <property type="evidence" value="ECO:0007669"/>
    <property type="project" value="UniProtKB-UniRule"/>
</dbReference>
<evidence type="ECO:0000259" key="9">
    <source>
        <dbReference type="PROSITE" id="PS50126"/>
    </source>
</evidence>
<comment type="function">
    <text evidence="7">3'-5' exoribonuclease that releases 5'-nucleoside monophosphates and is involved in maturation of structured RNAs.</text>
</comment>
<feature type="region of interest" description="Disordered" evidence="8">
    <location>
        <begin position="704"/>
        <end position="741"/>
    </location>
</feature>
<evidence type="ECO:0000313" key="10">
    <source>
        <dbReference type="EMBL" id="SEA94345.1"/>
    </source>
</evidence>
<dbReference type="OrthoDB" id="9764149at2"/>
<comment type="subcellular location">
    <subcellularLocation>
        <location evidence="7">Cytoplasm</location>
    </subcellularLocation>
</comment>
<dbReference type="InterPro" id="IPR022966">
    <property type="entry name" value="RNase_II/R_CS"/>
</dbReference>
<accession>A0A1H4FAM5</accession>